<keyword evidence="5" id="KW-0029">Amino-acid transport</keyword>
<dbReference type="OrthoDB" id="9787841at2"/>
<keyword evidence="2 8" id="KW-0813">Transport</keyword>
<dbReference type="InterPro" id="IPR010065">
    <property type="entry name" value="AA_ABC_transptr_permease_3TM"/>
</dbReference>
<evidence type="ECO:0000256" key="1">
    <source>
        <dbReference type="ARBA" id="ARBA00004651"/>
    </source>
</evidence>
<dbReference type="PROSITE" id="PS50928">
    <property type="entry name" value="ABC_TM1"/>
    <property type="match status" value="1"/>
</dbReference>
<keyword evidence="6 8" id="KW-1133">Transmembrane helix</keyword>
<evidence type="ECO:0000256" key="2">
    <source>
        <dbReference type="ARBA" id="ARBA00022448"/>
    </source>
</evidence>
<feature type="domain" description="ABC transmembrane type-1" evidence="9">
    <location>
        <begin position="16"/>
        <end position="204"/>
    </location>
</feature>
<evidence type="ECO:0000256" key="3">
    <source>
        <dbReference type="ARBA" id="ARBA00022475"/>
    </source>
</evidence>
<dbReference type="GO" id="GO:0043190">
    <property type="term" value="C:ATP-binding cassette (ABC) transporter complex"/>
    <property type="evidence" value="ECO:0007669"/>
    <property type="project" value="InterPro"/>
</dbReference>
<dbReference type="GO" id="GO:0006865">
    <property type="term" value="P:amino acid transport"/>
    <property type="evidence" value="ECO:0007669"/>
    <property type="project" value="UniProtKB-KW"/>
</dbReference>
<evidence type="ECO:0000256" key="5">
    <source>
        <dbReference type="ARBA" id="ARBA00022970"/>
    </source>
</evidence>
<dbReference type="InterPro" id="IPR035906">
    <property type="entry name" value="MetI-like_sf"/>
</dbReference>
<name>A0A430APN8_9ENTE</name>
<comment type="caution">
    <text evidence="10">The sequence shown here is derived from an EMBL/GenBank/DDBJ whole genome shotgun (WGS) entry which is preliminary data.</text>
</comment>
<accession>A0A430APN8</accession>
<dbReference type="Pfam" id="PF00528">
    <property type="entry name" value="BPD_transp_1"/>
    <property type="match status" value="1"/>
</dbReference>
<organism evidence="10 11">
    <name type="scientific">Vagococcus acidifermentans</name>
    <dbReference type="NCBI Taxonomy" id="564710"/>
    <lineage>
        <taxon>Bacteria</taxon>
        <taxon>Bacillati</taxon>
        <taxon>Bacillota</taxon>
        <taxon>Bacilli</taxon>
        <taxon>Lactobacillales</taxon>
        <taxon>Enterococcaceae</taxon>
        <taxon>Vagococcus</taxon>
    </lineage>
</organism>
<dbReference type="GO" id="GO:0022857">
    <property type="term" value="F:transmembrane transporter activity"/>
    <property type="evidence" value="ECO:0007669"/>
    <property type="project" value="InterPro"/>
</dbReference>
<feature type="transmembrane region" description="Helical" evidence="8">
    <location>
        <begin position="183"/>
        <end position="204"/>
    </location>
</feature>
<keyword evidence="7 8" id="KW-0472">Membrane</keyword>
<dbReference type="FunFam" id="1.10.3720.10:FF:000033">
    <property type="entry name" value="Polar amino acid ABC transporter permease"/>
    <property type="match status" value="1"/>
</dbReference>
<evidence type="ECO:0000256" key="4">
    <source>
        <dbReference type="ARBA" id="ARBA00022692"/>
    </source>
</evidence>
<comment type="similarity">
    <text evidence="8">Belongs to the binding-protein-dependent transport system permease family.</text>
</comment>
<protein>
    <submittedName>
        <fullName evidence="10">Glutamine ABC transporter permease</fullName>
    </submittedName>
</protein>
<dbReference type="InterPro" id="IPR000515">
    <property type="entry name" value="MetI-like"/>
</dbReference>
<evidence type="ECO:0000259" key="9">
    <source>
        <dbReference type="PROSITE" id="PS50928"/>
    </source>
</evidence>
<reference evidence="10 11" key="1">
    <citation type="submission" date="2017-05" db="EMBL/GenBank/DDBJ databases">
        <title>Vagococcus spp. assemblies.</title>
        <authorList>
            <person name="Gulvik C.A."/>
        </authorList>
    </citation>
    <scope>NUCLEOTIDE SEQUENCE [LARGE SCALE GENOMIC DNA]</scope>
    <source>
        <strain evidence="10 11">LMG 24798</strain>
    </source>
</reference>
<evidence type="ECO:0000256" key="8">
    <source>
        <dbReference type="RuleBase" id="RU363032"/>
    </source>
</evidence>
<comment type="subcellular location">
    <subcellularLocation>
        <location evidence="1 8">Cell membrane</location>
        <topology evidence="1 8">Multi-pass membrane protein</topology>
    </subcellularLocation>
</comment>
<dbReference type="Gene3D" id="1.10.3720.10">
    <property type="entry name" value="MetI-like"/>
    <property type="match status" value="1"/>
</dbReference>
<feature type="transmembrane region" description="Helical" evidence="8">
    <location>
        <begin position="61"/>
        <end position="80"/>
    </location>
</feature>
<dbReference type="EMBL" id="NGKC01000014">
    <property type="protein sequence ID" value="RSU10098.1"/>
    <property type="molecule type" value="Genomic_DNA"/>
</dbReference>
<evidence type="ECO:0000313" key="10">
    <source>
        <dbReference type="EMBL" id="RSU10098.1"/>
    </source>
</evidence>
<dbReference type="InterPro" id="IPR043429">
    <property type="entry name" value="ArtM/GltK/GlnP/TcyL/YhdX-like"/>
</dbReference>
<dbReference type="PANTHER" id="PTHR30614">
    <property type="entry name" value="MEMBRANE COMPONENT OF AMINO ACID ABC TRANSPORTER"/>
    <property type="match status" value="1"/>
</dbReference>
<evidence type="ECO:0000256" key="7">
    <source>
        <dbReference type="ARBA" id="ARBA00023136"/>
    </source>
</evidence>
<dbReference type="SUPFAM" id="SSF161098">
    <property type="entry name" value="MetI-like"/>
    <property type="match status" value="1"/>
</dbReference>
<feature type="transmembrane region" description="Helical" evidence="8">
    <location>
        <begin position="20"/>
        <end position="40"/>
    </location>
</feature>
<evidence type="ECO:0000256" key="6">
    <source>
        <dbReference type="ARBA" id="ARBA00022989"/>
    </source>
</evidence>
<dbReference type="AlphaFoldDB" id="A0A430APN8"/>
<keyword evidence="11" id="KW-1185">Reference proteome</keyword>
<gene>
    <name evidence="10" type="ORF">CBF27_11270</name>
</gene>
<dbReference type="PANTHER" id="PTHR30614:SF7">
    <property type="entry name" value="GLUTAMINE ABC TRANSPORTER PERMEASE PROTEIN GLNM-RELATED"/>
    <property type="match status" value="1"/>
</dbReference>
<sequence length="215" mass="23836">MWELFITHKDVLIEGLKVTLMASFIALAASLLIGTFMAILQVIPNKFLAKLAAIYVNFFRNVPLLIIVMFFFVVVPMYGIPFDGFTSGTVGLTLYTSAFIADTVRAGIVGIPKGQMEAGLASGLKYYQVMWHIILPQAFKIVIPPLGNQFINLVKNSSILAMVTGADLMYQGDLIASQTFDTIGTYTLIGLFYLVMTLPVSYLMKYIENRLAEEH</sequence>
<dbReference type="CDD" id="cd06261">
    <property type="entry name" value="TM_PBP2"/>
    <property type="match status" value="1"/>
</dbReference>
<evidence type="ECO:0000313" key="11">
    <source>
        <dbReference type="Proteomes" id="UP000286773"/>
    </source>
</evidence>
<keyword evidence="4 8" id="KW-0812">Transmembrane</keyword>
<proteinExistence type="inferred from homology"/>
<keyword evidence="3" id="KW-1003">Cell membrane</keyword>
<dbReference type="Proteomes" id="UP000286773">
    <property type="component" value="Unassembled WGS sequence"/>
</dbReference>
<dbReference type="RefSeq" id="WP_126814416.1">
    <property type="nucleotide sequence ID" value="NZ_NGKC01000014.1"/>
</dbReference>
<dbReference type="NCBIfam" id="TIGR01726">
    <property type="entry name" value="HEQRo_perm_3TM"/>
    <property type="match status" value="1"/>
</dbReference>